<keyword evidence="4" id="KW-1185">Reference proteome</keyword>
<evidence type="ECO:0000259" key="2">
    <source>
        <dbReference type="PROSITE" id="PS51096"/>
    </source>
</evidence>
<dbReference type="Gene3D" id="3.40.50.510">
    <property type="entry name" value="Phosphotransferase system, mannose-type IIA component"/>
    <property type="match status" value="1"/>
</dbReference>
<dbReference type="InterPro" id="IPR051471">
    <property type="entry name" value="Bacterial_PTS_sugar_comp"/>
</dbReference>
<evidence type="ECO:0000313" key="3">
    <source>
        <dbReference type="EMBL" id="QMT84945.1"/>
    </source>
</evidence>
<organism evidence="3 4">
    <name type="scientific">Companilactobacillus pabuli</name>
    <dbReference type="NCBI Taxonomy" id="2714036"/>
    <lineage>
        <taxon>Bacteria</taxon>
        <taxon>Bacillati</taxon>
        <taxon>Bacillota</taxon>
        <taxon>Bacilli</taxon>
        <taxon>Lactobacillales</taxon>
        <taxon>Lactobacillaceae</taxon>
        <taxon>Companilactobacillus</taxon>
    </lineage>
</organism>
<accession>A0A7L7KYW2</accession>
<dbReference type="EMBL" id="CP049366">
    <property type="protein sequence ID" value="QMT84945.1"/>
    <property type="molecule type" value="Genomic_DNA"/>
</dbReference>
<sequence length="138" mass="15646">MKRNIIIASHNHMASGLDSTLNFIAGKQDNVQVLDAYIDDSPIEKKVEKLFANIEDDTETIVFTDMLAGSVNQKFFPYRNRKHTHIITGMNLPVVLSFALESTADYITVGRIHEIINESRNALQYVNEFQITDDGEDE</sequence>
<dbReference type="RefSeq" id="WP_182082733.1">
    <property type="nucleotide sequence ID" value="NZ_CP049366.1"/>
</dbReference>
<protein>
    <submittedName>
        <fullName evidence="3">PTS N-acetylglucosamine transporter subunit IIBC</fullName>
    </submittedName>
</protein>
<dbReference type="SUPFAM" id="SSF53062">
    <property type="entry name" value="PTS system fructose IIA component-like"/>
    <property type="match status" value="1"/>
</dbReference>
<dbReference type="AlphaFoldDB" id="A0A7L7KYW2"/>
<gene>
    <name evidence="3" type="ORF">G6534_10080</name>
</gene>
<name>A0A7L7KYW2_9LACO</name>
<dbReference type="PANTHER" id="PTHR33799">
    <property type="entry name" value="PTS PERMEASE-RELATED-RELATED"/>
    <property type="match status" value="1"/>
</dbReference>
<dbReference type="PROSITE" id="PS51096">
    <property type="entry name" value="PTS_EIIA_TYPE_4"/>
    <property type="match status" value="1"/>
</dbReference>
<dbReference type="GO" id="GO:0009401">
    <property type="term" value="P:phosphoenolpyruvate-dependent sugar phosphotransferase system"/>
    <property type="evidence" value="ECO:0007669"/>
    <property type="project" value="InterPro"/>
</dbReference>
<evidence type="ECO:0000256" key="1">
    <source>
        <dbReference type="ARBA" id="ARBA00022679"/>
    </source>
</evidence>
<keyword evidence="1" id="KW-0808">Transferase</keyword>
<dbReference type="Proteomes" id="UP000514410">
    <property type="component" value="Chromosome"/>
</dbReference>
<dbReference type="KEGG" id="cpab:G6534_10080"/>
<dbReference type="GO" id="GO:0016740">
    <property type="term" value="F:transferase activity"/>
    <property type="evidence" value="ECO:0007669"/>
    <property type="project" value="UniProtKB-KW"/>
</dbReference>
<feature type="domain" description="PTS EIIA type-4" evidence="2">
    <location>
        <begin position="2"/>
        <end position="123"/>
    </location>
</feature>
<evidence type="ECO:0000313" key="4">
    <source>
        <dbReference type="Proteomes" id="UP000514410"/>
    </source>
</evidence>
<dbReference type="GO" id="GO:0016020">
    <property type="term" value="C:membrane"/>
    <property type="evidence" value="ECO:0007669"/>
    <property type="project" value="InterPro"/>
</dbReference>
<dbReference type="PANTHER" id="PTHR33799:SF1">
    <property type="entry name" value="PTS SYSTEM MANNOSE-SPECIFIC EIIAB COMPONENT-RELATED"/>
    <property type="match status" value="1"/>
</dbReference>
<proteinExistence type="predicted"/>
<dbReference type="Pfam" id="PF03610">
    <property type="entry name" value="EIIA-man"/>
    <property type="match status" value="1"/>
</dbReference>
<dbReference type="InterPro" id="IPR036662">
    <property type="entry name" value="PTS_EIIA_man-typ_sf"/>
</dbReference>
<reference evidence="3 4" key="1">
    <citation type="submission" date="2020-02" db="EMBL/GenBank/DDBJ databases">
        <title>Complete Genome Sequence of Lactobacillus sp. NFFJ11 Isolated from animal feed.</title>
        <authorList>
            <person name="Jung J.Y."/>
        </authorList>
    </citation>
    <scope>NUCLEOTIDE SEQUENCE [LARGE SCALE GENOMIC DNA]</scope>
    <source>
        <strain evidence="3 4">NFFJ11</strain>
    </source>
</reference>
<dbReference type="InterPro" id="IPR004701">
    <property type="entry name" value="PTS_EIIA_man-typ"/>
</dbReference>